<dbReference type="PROSITE" id="PS50088">
    <property type="entry name" value="ANK_REPEAT"/>
    <property type="match status" value="5"/>
</dbReference>
<evidence type="ECO:0000256" key="3">
    <source>
        <dbReference type="PROSITE-ProRule" id="PRU00023"/>
    </source>
</evidence>
<protein>
    <recommendedName>
        <fullName evidence="4">Clr5 domain-containing protein</fullName>
    </recommendedName>
</protein>
<feature type="repeat" description="ANK" evidence="3">
    <location>
        <begin position="951"/>
        <end position="983"/>
    </location>
</feature>
<dbReference type="SMART" id="SM00248">
    <property type="entry name" value="ANK"/>
    <property type="match status" value="7"/>
</dbReference>
<keyword evidence="2 3" id="KW-0040">ANK repeat</keyword>
<dbReference type="InterPro" id="IPR002110">
    <property type="entry name" value="Ankyrin_rpt"/>
</dbReference>
<keyword evidence="6" id="KW-1185">Reference proteome</keyword>
<dbReference type="AlphaFoldDB" id="A0A8H4T501"/>
<dbReference type="Pfam" id="PF14420">
    <property type="entry name" value="Clr5"/>
    <property type="match status" value="1"/>
</dbReference>
<accession>A0A8H4T501</accession>
<feature type="repeat" description="ANK" evidence="3">
    <location>
        <begin position="985"/>
        <end position="1017"/>
    </location>
</feature>
<dbReference type="InterPro" id="IPR051165">
    <property type="entry name" value="Multifunctional_ANK_Repeat"/>
</dbReference>
<dbReference type="Gene3D" id="1.25.40.20">
    <property type="entry name" value="Ankyrin repeat-containing domain"/>
    <property type="match status" value="3"/>
</dbReference>
<evidence type="ECO:0000256" key="2">
    <source>
        <dbReference type="ARBA" id="ARBA00023043"/>
    </source>
</evidence>
<comment type="caution">
    <text evidence="5">The sequence shown here is derived from an EMBL/GenBank/DDBJ whole genome shotgun (WGS) entry which is preliminary data.</text>
</comment>
<dbReference type="OrthoDB" id="539213at2759"/>
<feature type="repeat" description="ANK" evidence="3">
    <location>
        <begin position="533"/>
        <end position="565"/>
    </location>
</feature>
<evidence type="ECO:0000313" key="6">
    <source>
        <dbReference type="Proteomes" id="UP000604273"/>
    </source>
</evidence>
<evidence type="ECO:0000313" key="5">
    <source>
        <dbReference type="EMBL" id="KAF4951354.1"/>
    </source>
</evidence>
<dbReference type="PROSITE" id="PS50297">
    <property type="entry name" value="ANK_REP_REGION"/>
    <property type="match status" value="3"/>
</dbReference>
<name>A0A8H4T501_9HYPO</name>
<dbReference type="EMBL" id="JABFAI010000179">
    <property type="protein sequence ID" value="KAF4951354.1"/>
    <property type="molecule type" value="Genomic_DNA"/>
</dbReference>
<evidence type="ECO:0000256" key="1">
    <source>
        <dbReference type="ARBA" id="ARBA00022737"/>
    </source>
</evidence>
<dbReference type="PANTHER" id="PTHR24123:SF33">
    <property type="entry name" value="PROTEIN HOS4"/>
    <property type="match status" value="1"/>
</dbReference>
<dbReference type="InterPro" id="IPR036770">
    <property type="entry name" value="Ankyrin_rpt-contain_sf"/>
</dbReference>
<sequence>MSASTSQPSERDWLAHKDLIRYEYLVKETSLEDLAILLKARGLHASKGQLECKLRNWNFSKNIDKETWQYIGRKIRKRKDEGKDSDVIHCGKRLKKVKVTKETNRHRETNIMARLKTPPPSPANPQLSICTPPTFQMSFEWPSSLPWLRLRETSWNIIINASSSNVLVAYQRDQANIAPSLIIRALFPQSGLRPSISLSSLITGVSNVMPEWYPGEHTRTAQNLLAGPTAESVSEYFKVMVYMLSNSMVTRDHSQLDFYTILMRIGFIDLRADLKKLRNESSTFRAFMERLFQSEIGKATGRSQHITDTERPKPLHLIKWLLELGQDPNCHSTYAGYPELVELLLRFGARDQVPQKGPHNHAFVNLALGSGCSDVGKSRVLNLLFDHKFLSMDDMLRAAIELRDEALTCKMLQYGADVTGYGNSWLKPARQLGFRPSHFASPSALMMAVQAGGRMADLMLDYILIKGQPVPSILADACIAAAFGGHYDIVLRLHEMNNFATICNAEGITPLQAAVVGGNAAVCKYLLERHGGSPTSLIPLAVVLGNVEIVDLLIDYGADPNARPYTDHDRLYDYFSIPAHCFSGSPSTILTMLLRQAADIDGMEKIFLKLIRNGAVLSYGDVVRLSNPPFYRCLAEALSAGGDPNDVDRHGRTALHHAISNLYLFDEEEETDRCVISDEEYQIDGCLSFYYEGETAIQLLDSDISRFQQPRLIVKLLIQSGARMTGGEVVKVIIARDTPLLLFLLQHGGTLTDIDDTGRGCLEAEIEARTDPSLQEALEMQQFAIDAGPFCAAIQQQDWALVERLFERAHKVATCHRLEGTAVGLAAEVGQLTVIEKLLTRFTHHSVLSSAILPIDCSRGNIRGYNNDGCREGFWRTAPDEDEDDCIEGSLLSLAALGQDTSGFKELLRRGCGMDTIAWSIVGGSEKSSDYLNLLREFGTGLGTATKHDLDLRTALCESIYRGNHDVTQYLVEVGADVDEIDKYDRLSPLQLAAKEGDIDIALYLLGEGANVNAPPAFCRGATALQFAALGGYIGFARHLLELGARINARGSPIGGRSALEGAAEHGRLDMMALLVHHGAVTTGRGRQQLINSVAFAQERAHITAAEWLKETCGWTDADQNLLETVDSNSAAYHLEECLRWYCCDEYHDSDTECVYHYTEEQRWHHYRDCEKCLEFEAEAGKGRDIDDENDVCFSGEDEVTVSEGDEDCL</sequence>
<feature type="domain" description="Clr5" evidence="4">
    <location>
        <begin position="10"/>
        <end position="61"/>
    </location>
</feature>
<feature type="repeat" description="ANK" evidence="3">
    <location>
        <begin position="1055"/>
        <end position="1087"/>
    </location>
</feature>
<dbReference type="InterPro" id="IPR025676">
    <property type="entry name" value="Clr5_dom"/>
</dbReference>
<reference evidence="5" key="2">
    <citation type="submission" date="2020-05" db="EMBL/GenBank/DDBJ databases">
        <authorList>
            <person name="Kim H.-S."/>
            <person name="Proctor R.H."/>
            <person name="Brown D.W."/>
        </authorList>
    </citation>
    <scope>NUCLEOTIDE SEQUENCE</scope>
    <source>
        <strain evidence="5">NRRL 45417</strain>
    </source>
</reference>
<organism evidence="5 6">
    <name type="scientific">Fusarium gaditjirri</name>
    <dbReference type="NCBI Taxonomy" id="282569"/>
    <lineage>
        <taxon>Eukaryota</taxon>
        <taxon>Fungi</taxon>
        <taxon>Dikarya</taxon>
        <taxon>Ascomycota</taxon>
        <taxon>Pezizomycotina</taxon>
        <taxon>Sordariomycetes</taxon>
        <taxon>Hypocreomycetidae</taxon>
        <taxon>Hypocreales</taxon>
        <taxon>Nectriaceae</taxon>
        <taxon>Fusarium</taxon>
        <taxon>Fusarium nisikadoi species complex</taxon>
    </lineage>
</organism>
<gene>
    <name evidence="5" type="ORF">FGADI_7552</name>
</gene>
<reference evidence="5" key="1">
    <citation type="journal article" date="2020" name="BMC Genomics">
        <title>Correction to: Identification and distribution of gene clusters required for synthesis of sphingolipid metabolism inhibitors in diverse species of the filamentous fungus Fusarium.</title>
        <authorList>
            <person name="Kim H.S."/>
            <person name="Lohmar J.M."/>
            <person name="Busman M."/>
            <person name="Brown D.W."/>
            <person name="Naumann T.A."/>
            <person name="Divon H.H."/>
            <person name="Lysoe E."/>
            <person name="Uhlig S."/>
            <person name="Proctor R.H."/>
        </authorList>
    </citation>
    <scope>NUCLEOTIDE SEQUENCE</scope>
    <source>
        <strain evidence="5">NRRL 45417</strain>
    </source>
</reference>
<dbReference type="PANTHER" id="PTHR24123">
    <property type="entry name" value="ANKYRIN REPEAT-CONTAINING"/>
    <property type="match status" value="1"/>
</dbReference>
<keyword evidence="1" id="KW-0677">Repeat</keyword>
<feature type="repeat" description="ANK" evidence="3">
    <location>
        <begin position="1020"/>
        <end position="1052"/>
    </location>
</feature>
<dbReference type="SUPFAM" id="SSF48403">
    <property type="entry name" value="Ankyrin repeat"/>
    <property type="match status" value="2"/>
</dbReference>
<dbReference type="Pfam" id="PF12796">
    <property type="entry name" value="Ank_2"/>
    <property type="match status" value="2"/>
</dbReference>
<evidence type="ECO:0000259" key="4">
    <source>
        <dbReference type="Pfam" id="PF14420"/>
    </source>
</evidence>
<proteinExistence type="predicted"/>
<dbReference type="Proteomes" id="UP000604273">
    <property type="component" value="Unassembled WGS sequence"/>
</dbReference>